<gene>
    <name evidence="1" type="ORF">NG895_13110</name>
</gene>
<dbReference type="Proteomes" id="UP001155241">
    <property type="component" value="Unassembled WGS sequence"/>
</dbReference>
<dbReference type="EMBL" id="JAMXLR010000043">
    <property type="protein sequence ID" value="MCO6044845.1"/>
    <property type="molecule type" value="Genomic_DNA"/>
</dbReference>
<evidence type="ECO:0000313" key="2">
    <source>
        <dbReference type="Proteomes" id="UP001155241"/>
    </source>
</evidence>
<evidence type="ECO:0000313" key="1">
    <source>
        <dbReference type="EMBL" id="MCO6044845.1"/>
    </source>
</evidence>
<sequence length="119" mass="13182">MNRSCSRKRRLNQPSRPVAYGAVSSCAEGVELDSVDLDQLEELDNTIFAALDGDPAALDRSRQLWRTVQREVAAPLVEESQAQYAKRALMVWDATRSSPEQSLTRAFAALEVLGLMADE</sequence>
<organism evidence="1 2">
    <name type="scientific">Aeoliella straminimaris</name>
    <dbReference type="NCBI Taxonomy" id="2954799"/>
    <lineage>
        <taxon>Bacteria</taxon>
        <taxon>Pseudomonadati</taxon>
        <taxon>Planctomycetota</taxon>
        <taxon>Planctomycetia</taxon>
        <taxon>Pirellulales</taxon>
        <taxon>Lacipirellulaceae</taxon>
        <taxon>Aeoliella</taxon>
    </lineage>
</organism>
<dbReference type="AlphaFoldDB" id="A0A9X2JG96"/>
<accession>A0A9X2JG96</accession>
<protein>
    <submittedName>
        <fullName evidence="1">Uncharacterized protein</fullName>
    </submittedName>
</protein>
<name>A0A9X2JG96_9BACT</name>
<keyword evidence="2" id="KW-1185">Reference proteome</keyword>
<comment type="caution">
    <text evidence="1">The sequence shown here is derived from an EMBL/GenBank/DDBJ whole genome shotgun (WGS) entry which is preliminary data.</text>
</comment>
<reference evidence="1" key="1">
    <citation type="submission" date="2022-06" db="EMBL/GenBank/DDBJ databases">
        <title>Aeoliella straminimaris, a novel planctomycete from sediments.</title>
        <authorList>
            <person name="Vitorino I.R."/>
            <person name="Lage O.M."/>
        </authorList>
    </citation>
    <scope>NUCLEOTIDE SEQUENCE</scope>
    <source>
        <strain evidence="1">ICT_H6.2</strain>
    </source>
</reference>
<proteinExistence type="predicted"/>
<dbReference type="RefSeq" id="WP_252852959.1">
    <property type="nucleotide sequence ID" value="NZ_JAMXLR010000043.1"/>
</dbReference>